<dbReference type="WBParaSite" id="ACRNAN_scaffold3363.g18310.t1">
    <property type="protein sequence ID" value="ACRNAN_scaffold3363.g18310.t1"/>
    <property type="gene ID" value="ACRNAN_scaffold3363.g18310"/>
</dbReference>
<feature type="compositionally biased region" description="Polar residues" evidence="1">
    <location>
        <begin position="483"/>
        <end position="496"/>
    </location>
</feature>
<proteinExistence type="predicted"/>
<evidence type="ECO:0000313" key="2">
    <source>
        <dbReference type="Proteomes" id="UP000887540"/>
    </source>
</evidence>
<keyword evidence="2" id="KW-1185">Reference proteome</keyword>
<dbReference type="AlphaFoldDB" id="A0A914DQX0"/>
<protein>
    <submittedName>
        <fullName evidence="3">Uncharacterized protein</fullName>
    </submittedName>
</protein>
<evidence type="ECO:0000256" key="1">
    <source>
        <dbReference type="SAM" id="MobiDB-lite"/>
    </source>
</evidence>
<organism evidence="2 3">
    <name type="scientific">Acrobeloides nanus</name>
    <dbReference type="NCBI Taxonomy" id="290746"/>
    <lineage>
        <taxon>Eukaryota</taxon>
        <taxon>Metazoa</taxon>
        <taxon>Ecdysozoa</taxon>
        <taxon>Nematoda</taxon>
        <taxon>Chromadorea</taxon>
        <taxon>Rhabditida</taxon>
        <taxon>Tylenchina</taxon>
        <taxon>Cephalobomorpha</taxon>
        <taxon>Cephaloboidea</taxon>
        <taxon>Cephalobidae</taxon>
        <taxon>Acrobeloides</taxon>
    </lineage>
</organism>
<evidence type="ECO:0000313" key="3">
    <source>
        <dbReference type="WBParaSite" id="ACRNAN_scaffold3363.g18310.t1"/>
    </source>
</evidence>
<feature type="region of interest" description="Disordered" evidence="1">
    <location>
        <begin position="474"/>
        <end position="496"/>
    </location>
</feature>
<dbReference type="Proteomes" id="UP000887540">
    <property type="component" value="Unplaced"/>
</dbReference>
<accession>A0A914DQX0</accession>
<sequence>MACGIILKIEPSCIEIWNFEHQKTEEIAEWDQSLTNDLKLTTWVLLDGSKIISAIEPLLPTRIQGSIIEVCVPYIKVKGECEDHCTAELNEFIGYSPFLGQVASFFRMDVDSDKLYWVWAAKIPSNVEAFRNMMMNSDLHKCVWMAKKQNPEKVDLSKNYEWLPKVNGIIVEKRSATLYLAWNEIHGLCVLSTNDDLELGVWFSFYVLRLPDFEYVIAYGWEKIIDLGYSFSHIDTEIADDKLKLYVKFYVSKEEIETGHYCVKKLGYIFDKNELIKEELTGKFAIGVVMFNKEEDTWILDQLCKPETPLIGVICGVYGDKIHVYSKEFDFMPERTIVADINRFSDQPNLGDRYFMELGLNKSVRKATKTNKALPFESKVKGLEPFLMIKTWVKVLGYKDEYIYGYSEDLGLEIIDNTKRLEPMTKEASFLLFVTYRDEPTAGLHWKIYSYTQIDKINDLVPGRIQPNRKYIRPIETNDDHGSGSSNSTYRGNQPATYKSYTRKMGRKKVINYFIQNYQTVHDC</sequence>
<name>A0A914DQX0_9BILA</name>
<reference evidence="3" key="1">
    <citation type="submission" date="2022-11" db="UniProtKB">
        <authorList>
            <consortium name="WormBaseParasite"/>
        </authorList>
    </citation>
    <scope>IDENTIFICATION</scope>
</reference>